<feature type="chain" id="PRO_5045146035" description="Lipoprotein" evidence="1">
    <location>
        <begin position="19"/>
        <end position="113"/>
    </location>
</feature>
<evidence type="ECO:0000256" key="1">
    <source>
        <dbReference type="SAM" id="SignalP"/>
    </source>
</evidence>
<evidence type="ECO:0008006" key="4">
    <source>
        <dbReference type="Google" id="ProtNLM"/>
    </source>
</evidence>
<dbReference type="Proteomes" id="UP000707352">
    <property type="component" value="Unassembled WGS sequence"/>
</dbReference>
<evidence type="ECO:0000313" key="2">
    <source>
        <dbReference type="EMBL" id="NIX77784.1"/>
    </source>
</evidence>
<reference evidence="2 3" key="1">
    <citation type="submission" date="2020-03" db="EMBL/GenBank/DDBJ databases">
        <title>The genome sequence of Microvirga sp. c23x22.</title>
        <authorList>
            <person name="Zhang X."/>
        </authorList>
    </citation>
    <scope>NUCLEOTIDE SEQUENCE [LARGE SCALE GENOMIC DNA]</scope>
    <source>
        <strain evidence="3">c23x22</strain>
    </source>
</reference>
<proteinExistence type="predicted"/>
<sequence>MPRPILACFIALAASACALDSHHLTPEELVHIVDSPADVRVCLRLATLTPPAATVSGFRYIKDAMVQQTLALEGTHLYLRRITPDWLWVEGIVYDCRPGARRLREEVVIRANG</sequence>
<protein>
    <recommendedName>
        <fullName evidence="4">Lipoprotein</fullName>
    </recommendedName>
</protein>
<dbReference type="RefSeq" id="WP_167673668.1">
    <property type="nucleotide sequence ID" value="NZ_JAATJS010000004.1"/>
</dbReference>
<feature type="signal peptide" evidence="1">
    <location>
        <begin position="1"/>
        <end position="18"/>
    </location>
</feature>
<evidence type="ECO:0000313" key="3">
    <source>
        <dbReference type="Proteomes" id="UP000707352"/>
    </source>
</evidence>
<dbReference type="EMBL" id="JAATJS010000004">
    <property type="protein sequence ID" value="NIX77784.1"/>
    <property type="molecule type" value="Genomic_DNA"/>
</dbReference>
<keyword evidence="3" id="KW-1185">Reference proteome</keyword>
<dbReference type="PROSITE" id="PS51257">
    <property type="entry name" value="PROKAR_LIPOPROTEIN"/>
    <property type="match status" value="1"/>
</dbReference>
<organism evidence="2 3">
    <name type="scientific">Microvirga terricola</name>
    <dbReference type="NCBI Taxonomy" id="2719797"/>
    <lineage>
        <taxon>Bacteria</taxon>
        <taxon>Pseudomonadati</taxon>
        <taxon>Pseudomonadota</taxon>
        <taxon>Alphaproteobacteria</taxon>
        <taxon>Hyphomicrobiales</taxon>
        <taxon>Methylobacteriaceae</taxon>
        <taxon>Microvirga</taxon>
    </lineage>
</organism>
<comment type="caution">
    <text evidence="2">The sequence shown here is derived from an EMBL/GenBank/DDBJ whole genome shotgun (WGS) entry which is preliminary data.</text>
</comment>
<accession>A0ABX0VD72</accession>
<keyword evidence="1" id="KW-0732">Signal</keyword>
<gene>
    <name evidence="2" type="ORF">HB375_14370</name>
</gene>
<name>A0ABX0VD72_9HYPH</name>